<sequence length="374" mass="42012">MNGFFQPQPEQPIHPHALVQYPSVSRPWTNNSLSTSEFSAIVERIYRAIAAAASPEVTGRSARHQYIYDNSRLATLDDLLGTPPRVRPETPPRYQGARPFSFGADVATANQQTPTLFSNSESPVVAERSSPQDGGNSRSMHFRRRQMTMNIPPSGPRRRADGSVFATATAPVSSQPSPEQLISPPQQSPPQFSLTQHAVEVMSQLQDRQQRIEPQSPPIDGPTFNPQNNHPHPNKSPALSLPAISAQTRMMSALQSLNSRQNKSESRDSIAINSKPNTKIDTHTTDTPQQEPIRFQSWLDRQPPISNLRSTSTSTRPTRSSAHQIMEHSYASDTEEHENNNIAQYRNFSEYEMPDLWDHMRRSGYQDDSDRRAR</sequence>
<dbReference type="AlphaFoldDB" id="A0A9X0A9F7"/>
<keyword evidence="3" id="KW-1185">Reference proteome</keyword>
<organism evidence="2 3">
    <name type="scientific">Sclerotinia nivalis</name>
    <dbReference type="NCBI Taxonomy" id="352851"/>
    <lineage>
        <taxon>Eukaryota</taxon>
        <taxon>Fungi</taxon>
        <taxon>Dikarya</taxon>
        <taxon>Ascomycota</taxon>
        <taxon>Pezizomycotina</taxon>
        <taxon>Leotiomycetes</taxon>
        <taxon>Helotiales</taxon>
        <taxon>Sclerotiniaceae</taxon>
        <taxon>Sclerotinia</taxon>
    </lineage>
</organism>
<dbReference type="Proteomes" id="UP001152300">
    <property type="component" value="Unassembled WGS sequence"/>
</dbReference>
<evidence type="ECO:0000256" key="1">
    <source>
        <dbReference type="SAM" id="MobiDB-lite"/>
    </source>
</evidence>
<comment type="caution">
    <text evidence="2">The sequence shown here is derived from an EMBL/GenBank/DDBJ whole genome shotgun (WGS) entry which is preliminary data.</text>
</comment>
<feature type="region of interest" description="Disordered" evidence="1">
    <location>
        <begin position="303"/>
        <end position="341"/>
    </location>
</feature>
<gene>
    <name evidence="2" type="ORF">OCU04_012877</name>
</gene>
<feature type="compositionally biased region" description="Low complexity" evidence="1">
    <location>
        <begin position="173"/>
        <end position="191"/>
    </location>
</feature>
<evidence type="ECO:0000313" key="2">
    <source>
        <dbReference type="EMBL" id="KAJ8058705.1"/>
    </source>
</evidence>
<evidence type="ECO:0000313" key="3">
    <source>
        <dbReference type="Proteomes" id="UP001152300"/>
    </source>
</evidence>
<proteinExistence type="predicted"/>
<feature type="region of interest" description="Disordered" evidence="1">
    <location>
        <begin position="204"/>
        <end position="239"/>
    </location>
</feature>
<reference evidence="2" key="1">
    <citation type="submission" date="2022-11" db="EMBL/GenBank/DDBJ databases">
        <title>Genome Resource of Sclerotinia nivalis Strain SnTB1, a Plant Pathogen Isolated from American Ginseng.</title>
        <authorList>
            <person name="Fan S."/>
        </authorList>
    </citation>
    <scope>NUCLEOTIDE SEQUENCE</scope>
    <source>
        <strain evidence="2">SnTB1</strain>
    </source>
</reference>
<accession>A0A9X0A9F7</accession>
<name>A0A9X0A9F7_9HELO</name>
<feature type="compositionally biased region" description="Polar residues" evidence="1">
    <location>
        <begin position="129"/>
        <end position="139"/>
    </location>
</feature>
<dbReference type="EMBL" id="JAPEIS010000016">
    <property type="protein sequence ID" value="KAJ8058705.1"/>
    <property type="molecule type" value="Genomic_DNA"/>
</dbReference>
<feature type="compositionally biased region" description="Low complexity" evidence="1">
    <location>
        <begin position="309"/>
        <end position="321"/>
    </location>
</feature>
<protein>
    <submittedName>
        <fullName evidence="2">Uncharacterized protein</fullName>
    </submittedName>
</protein>
<feature type="region of interest" description="Disordered" evidence="1">
    <location>
        <begin position="115"/>
        <end position="191"/>
    </location>
</feature>
<feature type="region of interest" description="Disordered" evidence="1">
    <location>
        <begin position="255"/>
        <end position="288"/>
    </location>
</feature>